<dbReference type="Pfam" id="PF13646">
    <property type="entry name" value="HEAT_2"/>
    <property type="match status" value="2"/>
</dbReference>
<keyword evidence="4" id="KW-1185">Reference proteome</keyword>
<dbReference type="AlphaFoldDB" id="A0A2M9ZML8"/>
<feature type="compositionally biased region" description="Acidic residues" evidence="1">
    <location>
        <begin position="483"/>
        <end position="493"/>
    </location>
</feature>
<dbReference type="SUPFAM" id="SSF48371">
    <property type="entry name" value="ARM repeat"/>
    <property type="match status" value="1"/>
</dbReference>
<evidence type="ECO:0000313" key="2">
    <source>
        <dbReference type="EMBL" id="PJZ70087.1"/>
    </source>
</evidence>
<organism evidence="3 5">
    <name type="scientific">Leptospira perolatii</name>
    <dbReference type="NCBI Taxonomy" id="2023191"/>
    <lineage>
        <taxon>Bacteria</taxon>
        <taxon>Pseudomonadati</taxon>
        <taxon>Spirochaetota</taxon>
        <taxon>Spirochaetia</taxon>
        <taxon>Leptospirales</taxon>
        <taxon>Leptospiraceae</taxon>
        <taxon>Leptospira</taxon>
    </lineage>
</organism>
<gene>
    <name evidence="2" type="ORF">CH360_07605</name>
    <name evidence="3" type="ORF">CH373_09860</name>
</gene>
<sequence>MNSIAKLRNSNKKIESCNKKQRIRSVLLILCLFWISYETQSAPKDLPKPKFTVEQIKKKKEVLLQILKYGTTKERAIALRELEDFPKEESGELYDQVGSILTKDPEWAMKIYAIRACNHLGLKKFEKEIISLLKYDQQDVQREAIFAIKKLKLHSAVSALTELLKTQDFTKNSNFTTALLEALSDFPEAKESSEFLADRFPEKFNDSELRAQMALYFGKVKYRPMESVLINTFKDEKEPIGLRAFSVNALGKMKSKDAIPPMRELLDKVRNLKSKNDIQDYQPLKIHIITALVSLGDKDIVEELYSFARDDDAVVRLRAIKHLADTEDPAVIEILEYKAQRDPSEKVKRAAQTALDQLRKKLAPEKDSGTEEKSDSSPTETQSKSEPKKPDQPVLEPKTDGKTESKSSPFETDSKSSKDSKITPESKPSESKANPDSKTQTSTQKTDSGTSTPESAKKKEPEKKPSKSTQEPKKQGKNPVPFADEESEELEGP</sequence>
<dbReference type="Proteomes" id="UP000231990">
    <property type="component" value="Unassembled WGS sequence"/>
</dbReference>
<evidence type="ECO:0000313" key="4">
    <source>
        <dbReference type="Proteomes" id="UP000231962"/>
    </source>
</evidence>
<name>A0A2M9ZML8_9LEPT</name>
<dbReference type="EMBL" id="NPDZ01000005">
    <property type="protein sequence ID" value="PJZ73275.1"/>
    <property type="molecule type" value="Genomic_DNA"/>
</dbReference>
<dbReference type="PANTHER" id="PTHR12697:SF5">
    <property type="entry name" value="DEOXYHYPUSINE HYDROXYLASE"/>
    <property type="match status" value="1"/>
</dbReference>
<dbReference type="InterPro" id="IPR004155">
    <property type="entry name" value="PBS_lyase_HEAT"/>
</dbReference>
<evidence type="ECO:0000313" key="3">
    <source>
        <dbReference type="EMBL" id="PJZ73275.1"/>
    </source>
</evidence>
<dbReference type="EMBL" id="NPDY01000005">
    <property type="protein sequence ID" value="PJZ70087.1"/>
    <property type="molecule type" value="Genomic_DNA"/>
</dbReference>
<evidence type="ECO:0000313" key="5">
    <source>
        <dbReference type="Proteomes" id="UP000231990"/>
    </source>
</evidence>
<comment type="caution">
    <text evidence="3">The sequence shown here is derived from an EMBL/GenBank/DDBJ whole genome shotgun (WGS) entry which is preliminary data.</text>
</comment>
<feature type="compositionally biased region" description="Basic and acidic residues" evidence="1">
    <location>
        <begin position="383"/>
        <end position="405"/>
    </location>
</feature>
<feature type="region of interest" description="Disordered" evidence="1">
    <location>
        <begin position="359"/>
        <end position="493"/>
    </location>
</feature>
<dbReference type="SMART" id="SM00567">
    <property type="entry name" value="EZ_HEAT"/>
    <property type="match status" value="4"/>
</dbReference>
<dbReference type="PANTHER" id="PTHR12697">
    <property type="entry name" value="PBS LYASE HEAT-LIKE PROTEIN"/>
    <property type="match status" value="1"/>
</dbReference>
<reference evidence="4 5" key="1">
    <citation type="submission" date="2017-07" db="EMBL/GenBank/DDBJ databases">
        <title>Leptospira spp. isolated from tropical soils.</title>
        <authorList>
            <person name="Thibeaux R."/>
            <person name="Iraola G."/>
            <person name="Ferres I."/>
            <person name="Bierque E."/>
            <person name="Girault D."/>
            <person name="Soupe-Gilbert M.-E."/>
            <person name="Picardeau M."/>
            <person name="Goarant C."/>
        </authorList>
    </citation>
    <scope>NUCLEOTIDE SEQUENCE [LARGE SCALE GENOMIC DNA]</scope>
    <source>
        <strain evidence="3 5">FH1-B-B1</strain>
        <strain evidence="2 4">FH1-B-C1</strain>
    </source>
</reference>
<evidence type="ECO:0008006" key="6">
    <source>
        <dbReference type="Google" id="ProtNLM"/>
    </source>
</evidence>
<dbReference type="Gene3D" id="1.25.10.10">
    <property type="entry name" value="Leucine-rich Repeat Variant"/>
    <property type="match status" value="2"/>
</dbReference>
<dbReference type="InterPro" id="IPR016024">
    <property type="entry name" value="ARM-type_fold"/>
</dbReference>
<protein>
    <recommendedName>
        <fullName evidence="6">HEAT repeat domain-containing protein</fullName>
    </recommendedName>
</protein>
<feature type="compositionally biased region" description="Low complexity" evidence="1">
    <location>
        <begin position="436"/>
        <end position="454"/>
    </location>
</feature>
<feature type="compositionally biased region" description="Basic and acidic residues" evidence="1">
    <location>
        <begin position="455"/>
        <end position="474"/>
    </location>
</feature>
<feature type="compositionally biased region" description="Basic and acidic residues" evidence="1">
    <location>
        <begin position="359"/>
        <end position="375"/>
    </location>
</feature>
<dbReference type="Proteomes" id="UP000231962">
    <property type="component" value="Unassembled WGS sequence"/>
</dbReference>
<accession>A0A2M9ZML8</accession>
<feature type="compositionally biased region" description="Basic and acidic residues" evidence="1">
    <location>
        <begin position="412"/>
        <end position="435"/>
    </location>
</feature>
<dbReference type="InterPro" id="IPR011989">
    <property type="entry name" value="ARM-like"/>
</dbReference>
<dbReference type="OrthoDB" id="345126at2"/>
<proteinExistence type="predicted"/>
<evidence type="ECO:0000256" key="1">
    <source>
        <dbReference type="SAM" id="MobiDB-lite"/>
    </source>
</evidence>
<dbReference type="RefSeq" id="WP_100713423.1">
    <property type="nucleotide sequence ID" value="NZ_NPDY01000005.1"/>
</dbReference>
<dbReference type="GO" id="GO:0016491">
    <property type="term" value="F:oxidoreductase activity"/>
    <property type="evidence" value="ECO:0007669"/>
    <property type="project" value="TreeGrafter"/>
</dbReference>
<dbReference type="Pfam" id="PF03130">
    <property type="entry name" value="HEAT_PBS"/>
    <property type="match status" value="1"/>
</dbReference>